<sequence>MPSRRTIAGEQIQIPAVLQMQAVLQWAGRFGTKEVPVRYGIPMLCLLLSGFIHPVTAAAAGSSEAQEFSYAGYSELRIDASIFDLEFVPADAQVITLLESNIPSGFTVSHGRQGGRIVVQLQRQMLSLPGWGSGRARLRIAVPRNGVSITARTSTGSIHVQELSGSFELSTSSGEIQLTDSAGSATLRSSTGNQQARNFNGRLQARSTTGQIVLDGFSGRVQASTTTGGIRGSRVRLREDAEFQTTTGGVEITFLNDIEQLGFRLQTTTGTVQIGDRGFGRGEITAGGSGITVFGTTTTGRQTYR</sequence>
<evidence type="ECO:0000259" key="1">
    <source>
        <dbReference type="Pfam" id="PF13349"/>
    </source>
</evidence>
<dbReference type="eggNOG" id="COG3595">
    <property type="taxonomic scope" value="Bacteria"/>
</dbReference>
<evidence type="ECO:0000313" key="3">
    <source>
        <dbReference type="Proteomes" id="UP000007383"/>
    </source>
</evidence>
<dbReference type="EMBL" id="CP003282">
    <property type="protein sequence ID" value="AFG36328.1"/>
    <property type="molecule type" value="Genomic_DNA"/>
</dbReference>
<gene>
    <name evidence="2" type="ordered locus">Spiaf_0219</name>
</gene>
<dbReference type="AlphaFoldDB" id="H9UFN5"/>
<dbReference type="PATRIC" id="fig|889378.3.peg.222"/>
<organism evidence="2 3">
    <name type="scientific">Spirochaeta africana (strain ATCC 700263 / DSM 8902 / Z-7692)</name>
    <dbReference type="NCBI Taxonomy" id="889378"/>
    <lineage>
        <taxon>Bacteria</taxon>
        <taxon>Pseudomonadati</taxon>
        <taxon>Spirochaetota</taxon>
        <taxon>Spirochaetia</taxon>
        <taxon>Spirochaetales</taxon>
        <taxon>Spirochaetaceae</taxon>
        <taxon>Spirochaeta</taxon>
    </lineage>
</organism>
<dbReference type="HOGENOM" id="CLU_911861_0_0_12"/>
<dbReference type="Proteomes" id="UP000007383">
    <property type="component" value="Chromosome"/>
</dbReference>
<protein>
    <recommendedName>
        <fullName evidence="1">DUF4097 domain-containing protein</fullName>
    </recommendedName>
</protein>
<reference evidence="3" key="1">
    <citation type="journal article" date="2013" name="Stand. Genomic Sci.">
        <title>Complete genome sequence of the halophilic bacterium Spirochaeta africana type strain (Z-7692(T)) from the alkaline Lake Magadi in the East African Rift.</title>
        <authorList>
            <person name="Liolos K."/>
            <person name="Abt B."/>
            <person name="Scheuner C."/>
            <person name="Teshima H."/>
            <person name="Held B."/>
            <person name="Lapidus A."/>
            <person name="Nolan M."/>
            <person name="Lucas S."/>
            <person name="Deshpande S."/>
            <person name="Cheng J.F."/>
            <person name="Tapia R."/>
            <person name="Goodwin L.A."/>
            <person name="Pitluck S."/>
            <person name="Pagani I."/>
            <person name="Ivanova N."/>
            <person name="Mavromatis K."/>
            <person name="Mikhailova N."/>
            <person name="Huntemann M."/>
            <person name="Pati A."/>
            <person name="Chen A."/>
            <person name="Palaniappan K."/>
            <person name="Land M."/>
            <person name="Rohde M."/>
            <person name="Tindall B.J."/>
            <person name="Detter J.C."/>
            <person name="Goker M."/>
            <person name="Bristow J."/>
            <person name="Eisen J.A."/>
            <person name="Markowitz V."/>
            <person name="Hugenholtz P."/>
            <person name="Woyke T."/>
            <person name="Klenk H.P."/>
            <person name="Kyrpides N.C."/>
        </authorList>
    </citation>
    <scope>NUCLEOTIDE SEQUENCE</scope>
    <source>
        <strain evidence="3">ATCC 700263 / DSM 8902 / Z-7692</strain>
    </source>
</reference>
<accession>H9UFN5</accession>
<dbReference type="Pfam" id="PF13349">
    <property type="entry name" value="DUF4097"/>
    <property type="match status" value="1"/>
</dbReference>
<dbReference type="KEGG" id="sfc:Spiaf_0219"/>
<dbReference type="InterPro" id="IPR025164">
    <property type="entry name" value="Toastrack_DUF4097"/>
</dbReference>
<dbReference type="STRING" id="889378.Spiaf_0219"/>
<name>H9UFN5_SPIAZ</name>
<feature type="domain" description="DUF4097" evidence="1">
    <location>
        <begin position="76"/>
        <end position="275"/>
    </location>
</feature>
<evidence type="ECO:0000313" key="2">
    <source>
        <dbReference type="EMBL" id="AFG36328.1"/>
    </source>
</evidence>
<proteinExistence type="predicted"/>
<keyword evidence="3" id="KW-1185">Reference proteome</keyword>